<evidence type="ECO:0000313" key="2">
    <source>
        <dbReference type="Proteomes" id="UP000694567"/>
    </source>
</evidence>
<dbReference type="Proteomes" id="UP000694567">
    <property type="component" value="Unplaced"/>
</dbReference>
<keyword evidence="2" id="KW-1185">Reference proteome</keyword>
<accession>A0A8C0EGY6</accession>
<dbReference type="AlphaFoldDB" id="A0A8C0EGY6"/>
<dbReference type="Ensembl" id="ENSBOBT00000001274.1">
    <property type="protein sequence ID" value="ENSBOBP00000001247.1"/>
    <property type="gene ID" value="ENSBOBG00000000886.1"/>
</dbReference>
<reference evidence="1" key="2">
    <citation type="submission" date="2025-09" db="UniProtKB">
        <authorList>
            <consortium name="Ensembl"/>
        </authorList>
    </citation>
    <scope>IDENTIFICATION</scope>
</reference>
<name>A0A8C0EGY6_BUBBB</name>
<reference evidence="1" key="1">
    <citation type="submission" date="2025-08" db="UniProtKB">
        <authorList>
            <consortium name="Ensembl"/>
        </authorList>
    </citation>
    <scope>IDENTIFICATION</scope>
</reference>
<proteinExistence type="predicted"/>
<protein>
    <submittedName>
        <fullName evidence="1">Uncharacterized protein</fullName>
    </submittedName>
</protein>
<sequence length="93" mass="10890">MFINLLNHVLSHVPSNTFVHTLKSLHMQVILFNPLAIPQRSERNLIQVTHIIGHTVKKPRRKFPDIGWTTLFILSFYYNASKPSPTFSRYFIL</sequence>
<organism evidence="1 2">
    <name type="scientific">Bubo bubo</name>
    <name type="common">Eurasian eagle-owl</name>
    <name type="synonym">Strix bubo</name>
    <dbReference type="NCBI Taxonomy" id="30461"/>
    <lineage>
        <taxon>Eukaryota</taxon>
        <taxon>Metazoa</taxon>
        <taxon>Chordata</taxon>
        <taxon>Craniata</taxon>
        <taxon>Vertebrata</taxon>
        <taxon>Euteleostomi</taxon>
        <taxon>Archelosauria</taxon>
        <taxon>Archosauria</taxon>
        <taxon>Dinosauria</taxon>
        <taxon>Saurischia</taxon>
        <taxon>Theropoda</taxon>
        <taxon>Coelurosauria</taxon>
        <taxon>Aves</taxon>
        <taxon>Neognathae</taxon>
        <taxon>Neoaves</taxon>
        <taxon>Telluraves</taxon>
        <taxon>Strigiformes</taxon>
        <taxon>Strigidae</taxon>
        <taxon>Bubo</taxon>
    </lineage>
</organism>
<evidence type="ECO:0000313" key="1">
    <source>
        <dbReference type="Ensembl" id="ENSBOBP00000001247.1"/>
    </source>
</evidence>